<dbReference type="CDD" id="cd01392">
    <property type="entry name" value="HTH_LacI"/>
    <property type="match status" value="1"/>
</dbReference>
<dbReference type="PANTHER" id="PTHR30146:SF109">
    <property type="entry name" value="HTH-TYPE TRANSCRIPTIONAL REGULATOR GALS"/>
    <property type="match status" value="1"/>
</dbReference>
<evidence type="ECO:0000256" key="1">
    <source>
        <dbReference type="ARBA" id="ARBA00023015"/>
    </source>
</evidence>
<dbReference type="EMBL" id="BIFQ01000001">
    <property type="protein sequence ID" value="GCE03174.1"/>
    <property type="molecule type" value="Genomic_DNA"/>
</dbReference>
<dbReference type="InterPro" id="IPR028082">
    <property type="entry name" value="Peripla_BP_I"/>
</dbReference>
<dbReference type="InterPro" id="IPR046335">
    <property type="entry name" value="LacI/GalR-like_sensor"/>
</dbReference>
<evidence type="ECO:0000313" key="7">
    <source>
        <dbReference type="Proteomes" id="UP000287224"/>
    </source>
</evidence>
<dbReference type="Pfam" id="PF13377">
    <property type="entry name" value="Peripla_BP_3"/>
    <property type="match status" value="1"/>
</dbReference>
<proteinExistence type="predicted"/>
<accession>A0A401Z8I9</accession>
<dbReference type="Gene3D" id="3.40.50.2300">
    <property type="match status" value="2"/>
</dbReference>
<feature type="domain" description="HTH cro/C1-type" evidence="5">
    <location>
        <begin position="17"/>
        <end position="46"/>
    </location>
</feature>
<dbReference type="AlphaFoldDB" id="A0A401Z8I9"/>
<sequence>MYYLSLYYVCRKDVMATIYDLAKALGVSQTTVANALKGKSNVSVETRRRVLEYAQKVGYRPNVLARALTQRRTLTLAFMLPTIANPFYPEIAEEIECIARKHNYQVVFCNTHNDGELGRQYLDRLVSRWVDGVIVMGLSMNLADLEAQFQQSLPIVLCDWQENEQSAIIPQVSVDFKLAGQLAARHLLTLGHRRMAIIVDLPLQTLRFEGFRLTLEEAGLQLAPEMIQQGNSELASGYSAAQRLFALEHPPTAIFAANDWMAIGAMEAAYDMGLQVPRDVSIIGLDDIVVSAHMRPPLTTIAISKQQLAKAATELLLKQLNKIEDIASSVLVPPTLLPRPSTTVPPVDGEKQNA</sequence>
<dbReference type="Pfam" id="PF00356">
    <property type="entry name" value="LacI"/>
    <property type="match status" value="1"/>
</dbReference>
<name>A0A401Z8I9_9CHLR</name>
<dbReference type="SUPFAM" id="SSF47413">
    <property type="entry name" value="lambda repressor-like DNA-binding domains"/>
    <property type="match status" value="1"/>
</dbReference>
<evidence type="ECO:0000256" key="3">
    <source>
        <dbReference type="ARBA" id="ARBA00023163"/>
    </source>
</evidence>
<keyword evidence="2" id="KW-0238">DNA-binding</keyword>
<keyword evidence="3" id="KW-0804">Transcription</keyword>
<dbReference type="PROSITE" id="PS50943">
    <property type="entry name" value="HTH_CROC1"/>
    <property type="match status" value="1"/>
</dbReference>
<dbReference type="GO" id="GO:0000976">
    <property type="term" value="F:transcription cis-regulatory region binding"/>
    <property type="evidence" value="ECO:0007669"/>
    <property type="project" value="TreeGrafter"/>
</dbReference>
<evidence type="ECO:0000259" key="4">
    <source>
        <dbReference type="PROSITE" id="PS50932"/>
    </source>
</evidence>
<dbReference type="Proteomes" id="UP000287224">
    <property type="component" value="Unassembled WGS sequence"/>
</dbReference>
<dbReference type="Gene3D" id="1.10.260.40">
    <property type="entry name" value="lambda repressor-like DNA-binding domains"/>
    <property type="match status" value="1"/>
</dbReference>
<protein>
    <submittedName>
        <fullName evidence="6">LacI family transcriptional regulator</fullName>
    </submittedName>
</protein>
<dbReference type="InterPro" id="IPR010982">
    <property type="entry name" value="Lambda_DNA-bd_dom_sf"/>
</dbReference>
<evidence type="ECO:0000313" key="6">
    <source>
        <dbReference type="EMBL" id="GCE03174.1"/>
    </source>
</evidence>
<evidence type="ECO:0000256" key="2">
    <source>
        <dbReference type="ARBA" id="ARBA00023125"/>
    </source>
</evidence>
<organism evidence="6 7">
    <name type="scientific">Dictyobacter aurantiacus</name>
    <dbReference type="NCBI Taxonomy" id="1936993"/>
    <lineage>
        <taxon>Bacteria</taxon>
        <taxon>Bacillati</taxon>
        <taxon>Chloroflexota</taxon>
        <taxon>Ktedonobacteria</taxon>
        <taxon>Ktedonobacterales</taxon>
        <taxon>Dictyobacteraceae</taxon>
        <taxon>Dictyobacter</taxon>
    </lineage>
</organism>
<keyword evidence="7" id="KW-1185">Reference proteome</keyword>
<dbReference type="PROSITE" id="PS50932">
    <property type="entry name" value="HTH_LACI_2"/>
    <property type="match status" value="1"/>
</dbReference>
<dbReference type="SUPFAM" id="SSF53822">
    <property type="entry name" value="Periplasmic binding protein-like I"/>
    <property type="match status" value="1"/>
</dbReference>
<evidence type="ECO:0000259" key="5">
    <source>
        <dbReference type="PROSITE" id="PS50943"/>
    </source>
</evidence>
<dbReference type="InterPro" id="IPR001387">
    <property type="entry name" value="Cro/C1-type_HTH"/>
</dbReference>
<feature type="domain" description="HTH lacI-type" evidence="4">
    <location>
        <begin position="16"/>
        <end position="70"/>
    </location>
</feature>
<dbReference type="SMART" id="SM00354">
    <property type="entry name" value="HTH_LACI"/>
    <property type="match status" value="1"/>
</dbReference>
<dbReference type="CDD" id="cd06267">
    <property type="entry name" value="PBP1_LacI_sugar_binding-like"/>
    <property type="match status" value="1"/>
</dbReference>
<dbReference type="GO" id="GO:0003700">
    <property type="term" value="F:DNA-binding transcription factor activity"/>
    <property type="evidence" value="ECO:0007669"/>
    <property type="project" value="TreeGrafter"/>
</dbReference>
<dbReference type="InterPro" id="IPR000843">
    <property type="entry name" value="HTH_LacI"/>
</dbReference>
<reference evidence="7" key="1">
    <citation type="submission" date="2018-12" db="EMBL/GenBank/DDBJ databases">
        <title>Tengunoibacter tsumagoiensis gen. nov., sp. nov., Dictyobacter kobayashii sp. nov., D. alpinus sp. nov., and D. joshuensis sp. nov. and description of Dictyobacteraceae fam. nov. within the order Ktedonobacterales isolated from Tengu-no-mugimeshi.</title>
        <authorList>
            <person name="Wang C.M."/>
            <person name="Zheng Y."/>
            <person name="Sakai Y."/>
            <person name="Toyoda A."/>
            <person name="Minakuchi Y."/>
            <person name="Abe K."/>
            <person name="Yokota A."/>
            <person name="Yabe S."/>
        </authorList>
    </citation>
    <scope>NUCLEOTIDE SEQUENCE [LARGE SCALE GENOMIC DNA]</scope>
    <source>
        <strain evidence="7">S-27</strain>
    </source>
</reference>
<gene>
    <name evidence="6" type="ORF">KDAU_05030</name>
</gene>
<comment type="caution">
    <text evidence="6">The sequence shown here is derived from an EMBL/GenBank/DDBJ whole genome shotgun (WGS) entry which is preliminary data.</text>
</comment>
<keyword evidence="1" id="KW-0805">Transcription regulation</keyword>
<dbReference type="PANTHER" id="PTHR30146">
    <property type="entry name" value="LACI-RELATED TRANSCRIPTIONAL REPRESSOR"/>
    <property type="match status" value="1"/>
</dbReference>